<dbReference type="PANTHER" id="PTHR23289:SF2">
    <property type="entry name" value="CYTOCHROME C OXIDASE ASSEMBLY PROTEIN COX15 HOMOLOG"/>
    <property type="match status" value="1"/>
</dbReference>
<evidence type="ECO:0000256" key="11">
    <source>
        <dbReference type="ARBA" id="ARBA00048044"/>
    </source>
</evidence>
<evidence type="ECO:0000256" key="10">
    <source>
        <dbReference type="ARBA" id="ARBA00044501"/>
    </source>
</evidence>
<dbReference type="PANTHER" id="PTHR23289">
    <property type="entry name" value="CYTOCHROME C OXIDASE ASSEMBLY PROTEIN COX15"/>
    <property type="match status" value="1"/>
</dbReference>
<evidence type="ECO:0000256" key="4">
    <source>
        <dbReference type="ARBA" id="ARBA00022723"/>
    </source>
</evidence>
<evidence type="ECO:0000256" key="3">
    <source>
        <dbReference type="ARBA" id="ARBA00022692"/>
    </source>
</evidence>
<evidence type="ECO:0000256" key="6">
    <source>
        <dbReference type="ARBA" id="ARBA00023002"/>
    </source>
</evidence>
<feature type="transmembrane region" description="Helical" evidence="12">
    <location>
        <begin position="173"/>
        <end position="193"/>
    </location>
</feature>
<protein>
    <submittedName>
        <fullName evidence="13">Cytochrome c oxidase assembly protein subunit 15</fullName>
    </submittedName>
</protein>
<dbReference type="InterPro" id="IPR023754">
    <property type="entry name" value="HemeA_Synthase_type2"/>
</dbReference>
<comment type="pathway">
    <text evidence="10">Porphyrin-containing compound metabolism; heme A biosynthesis; heme A from heme O: step 1/1.</text>
</comment>
<dbReference type="GO" id="GO:0046872">
    <property type="term" value="F:metal ion binding"/>
    <property type="evidence" value="ECO:0007669"/>
    <property type="project" value="UniProtKB-KW"/>
</dbReference>
<dbReference type="Pfam" id="PF02628">
    <property type="entry name" value="COX15-CtaA"/>
    <property type="match status" value="1"/>
</dbReference>
<reference evidence="13 14" key="1">
    <citation type="submission" date="2020-08" db="EMBL/GenBank/DDBJ databases">
        <title>Genomic Encyclopedia of Type Strains, Phase IV (KMG-IV): sequencing the most valuable type-strain genomes for metagenomic binning, comparative biology and taxonomic classification.</title>
        <authorList>
            <person name="Goeker M."/>
        </authorList>
    </citation>
    <scope>NUCLEOTIDE SEQUENCE [LARGE SCALE GENOMIC DNA]</scope>
    <source>
        <strain evidence="13 14">DSM 105137</strain>
    </source>
</reference>
<dbReference type="GO" id="GO:0120547">
    <property type="term" value="F:heme A synthase activity"/>
    <property type="evidence" value="ECO:0007669"/>
    <property type="project" value="UniProtKB-EC"/>
</dbReference>
<keyword evidence="9 12" id="KW-0472">Membrane</keyword>
<dbReference type="RefSeq" id="WP_183495013.1">
    <property type="nucleotide sequence ID" value="NZ_JACIFF010000003.1"/>
</dbReference>
<comment type="subcellular location">
    <subcellularLocation>
        <location evidence="2">Membrane</location>
        <topology evidence="2">Multi-pass membrane protein</topology>
    </subcellularLocation>
</comment>
<evidence type="ECO:0000256" key="2">
    <source>
        <dbReference type="ARBA" id="ARBA00004141"/>
    </source>
</evidence>
<dbReference type="GO" id="GO:0006784">
    <property type="term" value="P:heme A biosynthetic process"/>
    <property type="evidence" value="ECO:0007669"/>
    <property type="project" value="InterPro"/>
</dbReference>
<keyword evidence="5 12" id="KW-1133">Transmembrane helix</keyword>
<keyword evidence="6" id="KW-0560">Oxidoreductase</keyword>
<evidence type="ECO:0000256" key="9">
    <source>
        <dbReference type="ARBA" id="ARBA00023136"/>
    </source>
</evidence>
<evidence type="ECO:0000313" key="14">
    <source>
        <dbReference type="Proteomes" id="UP000576209"/>
    </source>
</evidence>
<feature type="transmembrane region" description="Helical" evidence="12">
    <location>
        <begin position="340"/>
        <end position="360"/>
    </location>
</feature>
<keyword evidence="7" id="KW-0408">Iron</keyword>
<dbReference type="AlphaFoldDB" id="A0A840EAC8"/>
<dbReference type="GO" id="GO:0016653">
    <property type="term" value="F:oxidoreductase activity, acting on NAD(P)H, heme protein as acceptor"/>
    <property type="evidence" value="ECO:0007669"/>
    <property type="project" value="TreeGrafter"/>
</dbReference>
<name>A0A840EAC8_9BACT</name>
<feature type="transmembrane region" description="Helical" evidence="12">
    <location>
        <begin position="214"/>
        <end position="233"/>
    </location>
</feature>
<evidence type="ECO:0000256" key="1">
    <source>
        <dbReference type="ARBA" id="ARBA00001970"/>
    </source>
</evidence>
<sequence>MGQPVEKRAFSNTRRGGSYPRAVKIWLLVGLVMVVGQIVIGGITRLTESGLSITEWKPLSGAMPPLNDADWTVEFEKYQESPQYAKIFADISLSDFKFIYFWEWFHRQWARIMGLVFVVGFMIFWRKKYLDPPLMRRLGVVVLLAALAASFGWIMVASGLIDRPWVNAYKLTLHLALGITLFAYLLWITIKVFQPSLPGFPQGRVEKLVWPLNILLICQLLLGGVMSGAKAALPYPTWPDMNGKFVPAVLQDGSAWNVENLVNYEASLFQPALFQFLHRMTAYALTIIVLYFVYRCYRTVQSRQLTRANTLLIILLITQVGLGIATVVSSIGQVPVGLGVAHQFTAIAVVSTVVYINYLFHPGRSLRPVEKMVEN</sequence>
<comment type="catalytic activity">
    <reaction evidence="11">
        <text>Fe(II)-heme o + 2 A + H2O = Fe(II)-heme a + 2 AH2</text>
        <dbReference type="Rhea" id="RHEA:63388"/>
        <dbReference type="ChEBI" id="CHEBI:13193"/>
        <dbReference type="ChEBI" id="CHEBI:15377"/>
        <dbReference type="ChEBI" id="CHEBI:17499"/>
        <dbReference type="ChEBI" id="CHEBI:60530"/>
        <dbReference type="ChEBI" id="CHEBI:61715"/>
        <dbReference type="EC" id="1.17.99.9"/>
    </reaction>
    <physiologicalReaction direction="left-to-right" evidence="11">
        <dbReference type="Rhea" id="RHEA:63389"/>
    </physiologicalReaction>
</comment>
<gene>
    <name evidence="13" type="ORF">GGR28_001386</name>
</gene>
<feature type="transmembrane region" description="Helical" evidence="12">
    <location>
        <begin position="108"/>
        <end position="126"/>
    </location>
</feature>
<evidence type="ECO:0000256" key="7">
    <source>
        <dbReference type="ARBA" id="ARBA00023004"/>
    </source>
</evidence>
<evidence type="ECO:0000313" key="13">
    <source>
        <dbReference type="EMBL" id="MBB4078769.1"/>
    </source>
</evidence>
<keyword evidence="14" id="KW-1185">Reference proteome</keyword>
<proteinExistence type="predicted"/>
<feature type="transmembrane region" description="Helical" evidence="12">
    <location>
        <begin position="309"/>
        <end position="328"/>
    </location>
</feature>
<comment type="cofactor">
    <cofactor evidence="1">
        <name>heme b</name>
        <dbReference type="ChEBI" id="CHEBI:60344"/>
    </cofactor>
</comment>
<dbReference type="EMBL" id="JACIFF010000003">
    <property type="protein sequence ID" value="MBB4078769.1"/>
    <property type="molecule type" value="Genomic_DNA"/>
</dbReference>
<feature type="transmembrane region" description="Helical" evidence="12">
    <location>
        <begin position="138"/>
        <end position="161"/>
    </location>
</feature>
<dbReference type="GO" id="GO:0016020">
    <property type="term" value="C:membrane"/>
    <property type="evidence" value="ECO:0007669"/>
    <property type="project" value="UniProtKB-SubCell"/>
</dbReference>
<feature type="transmembrane region" description="Helical" evidence="12">
    <location>
        <begin position="276"/>
        <end position="297"/>
    </location>
</feature>
<keyword evidence="8" id="KW-0350">Heme biosynthesis</keyword>
<keyword evidence="4" id="KW-0479">Metal-binding</keyword>
<evidence type="ECO:0000256" key="5">
    <source>
        <dbReference type="ARBA" id="ARBA00022989"/>
    </source>
</evidence>
<comment type="caution">
    <text evidence="13">The sequence shown here is derived from an EMBL/GenBank/DDBJ whole genome shotgun (WGS) entry which is preliminary data.</text>
</comment>
<accession>A0A840EAC8</accession>
<feature type="transmembrane region" description="Helical" evidence="12">
    <location>
        <begin position="21"/>
        <end position="43"/>
    </location>
</feature>
<evidence type="ECO:0000256" key="12">
    <source>
        <dbReference type="SAM" id="Phobius"/>
    </source>
</evidence>
<evidence type="ECO:0000256" key="8">
    <source>
        <dbReference type="ARBA" id="ARBA00023133"/>
    </source>
</evidence>
<dbReference type="InterPro" id="IPR003780">
    <property type="entry name" value="COX15/CtaA_fam"/>
</dbReference>
<keyword evidence="3 12" id="KW-0812">Transmembrane</keyword>
<organism evidence="13 14">
    <name type="scientific">Neolewinella aquimaris</name>
    <dbReference type="NCBI Taxonomy" id="1835722"/>
    <lineage>
        <taxon>Bacteria</taxon>
        <taxon>Pseudomonadati</taxon>
        <taxon>Bacteroidota</taxon>
        <taxon>Saprospiria</taxon>
        <taxon>Saprospirales</taxon>
        <taxon>Lewinellaceae</taxon>
        <taxon>Neolewinella</taxon>
    </lineage>
</organism>
<dbReference type="Proteomes" id="UP000576209">
    <property type="component" value="Unassembled WGS sequence"/>
</dbReference>